<comment type="caution">
    <text evidence="1">The sequence shown here is derived from an EMBL/GenBank/DDBJ whole genome shotgun (WGS) entry which is preliminary data.</text>
</comment>
<dbReference type="RefSeq" id="WP_311702885.1">
    <property type="nucleotide sequence ID" value="NZ_JAVREL010000002.1"/>
</dbReference>
<organism evidence="1 2">
    <name type="scientific">Streptomyces litchfieldiae</name>
    <dbReference type="NCBI Taxonomy" id="3075543"/>
    <lineage>
        <taxon>Bacteria</taxon>
        <taxon>Bacillati</taxon>
        <taxon>Actinomycetota</taxon>
        <taxon>Actinomycetes</taxon>
        <taxon>Kitasatosporales</taxon>
        <taxon>Streptomycetaceae</taxon>
        <taxon>Streptomyces</taxon>
    </lineage>
</organism>
<evidence type="ECO:0000313" key="2">
    <source>
        <dbReference type="Proteomes" id="UP001183246"/>
    </source>
</evidence>
<dbReference type="EMBL" id="JAVREL010000002">
    <property type="protein sequence ID" value="MDT0341736.1"/>
    <property type="molecule type" value="Genomic_DNA"/>
</dbReference>
<keyword evidence="2" id="KW-1185">Reference proteome</keyword>
<accession>A0ABU2MJF7</accession>
<reference evidence="2" key="1">
    <citation type="submission" date="2023-07" db="EMBL/GenBank/DDBJ databases">
        <title>30 novel species of actinomycetes from the DSMZ collection.</title>
        <authorList>
            <person name="Nouioui I."/>
        </authorList>
    </citation>
    <scope>NUCLEOTIDE SEQUENCE [LARGE SCALE GENOMIC DNA]</scope>
    <source>
        <strain evidence="2">DSM 44938</strain>
    </source>
</reference>
<gene>
    <name evidence="1" type="ORF">RM590_03640</name>
</gene>
<protein>
    <submittedName>
        <fullName evidence="1">Uncharacterized protein</fullName>
    </submittedName>
</protein>
<name>A0ABU2MJF7_9ACTN</name>
<dbReference type="Proteomes" id="UP001183246">
    <property type="component" value="Unassembled WGS sequence"/>
</dbReference>
<evidence type="ECO:0000313" key="1">
    <source>
        <dbReference type="EMBL" id="MDT0341736.1"/>
    </source>
</evidence>
<sequence>MTPHPARRIAAPPTAPVLVSIGVDARTVRRGDQLMIGGQAFTVSDMTALGPGRKRLRFATGEILTMNATTVLWAARRIDPRLRGWMPR</sequence>
<proteinExistence type="predicted"/>